<organism evidence="1 2">
    <name type="scientific">Candidatus Methanoperedens nitratireducens</name>
    <dbReference type="NCBI Taxonomy" id="1392998"/>
    <lineage>
        <taxon>Archaea</taxon>
        <taxon>Methanobacteriati</taxon>
        <taxon>Methanobacteriota</taxon>
        <taxon>Stenosarchaea group</taxon>
        <taxon>Methanomicrobia</taxon>
        <taxon>Methanosarcinales</taxon>
        <taxon>ANME-2 cluster</taxon>
        <taxon>Candidatus Methanoperedentaceae</taxon>
        <taxon>Candidatus Methanoperedens</taxon>
    </lineage>
</organism>
<dbReference type="SUPFAM" id="SSF117074">
    <property type="entry name" value="Hypothetical protein PA1324"/>
    <property type="match status" value="1"/>
</dbReference>
<dbReference type="AlphaFoldDB" id="A0A284VSM1"/>
<keyword evidence="2" id="KW-1185">Reference proteome</keyword>
<name>A0A284VSM1_9EURY</name>
<gene>
    <name evidence="1" type="ORF">MNV_660022</name>
</gene>
<protein>
    <recommendedName>
        <fullName evidence="3">Carboxypeptidase regulatory-like domain-containing protein</fullName>
    </recommendedName>
</protein>
<proteinExistence type="predicted"/>
<dbReference type="EMBL" id="FZMP01000214">
    <property type="protein sequence ID" value="SNQ62284.1"/>
    <property type="molecule type" value="Genomic_DNA"/>
</dbReference>
<dbReference type="RefSeq" id="WP_096206872.1">
    <property type="nucleotide sequence ID" value="NZ_FZMP01000214.1"/>
</dbReference>
<reference evidence="2" key="1">
    <citation type="submission" date="2017-06" db="EMBL/GenBank/DDBJ databases">
        <authorList>
            <person name="Cremers G."/>
        </authorList>
    </citation>
    <scope>NUCLEOTIDE SEQUENCE [LARGE SCALE GENOMIC DNA]</scope>
</reference>
<accession>A0A284VSM1</accession>
<evidence type="ECO:0000313" key="2">
    <source>
        <dbReference type="Proteomes" id="UP000218615"/>
    </source>
</evidence>
<dbReference type="Proteomes" id="UP000218615">
    <property type="component" value="Unassembled WGS sequence"/>
</dbReference>
<evidence type="ECO:0000313" key="1">
    <source>
        <dbReference type="EMBL" id="SNQ62284.1"/>
    </source>
</evidence>
<dbReference type="Gene3D" id="2.60.40.1120">
    <property type="entry name" value="Carboxypeptidase-like, regulatory domain"/>
    <property type="match status" value="1"/>
</dbReference>
<evidence type="ECO:0008006" key="3">
    <source>
        <dbReference type="Google" id="ProtNLM"/>
    </source>
</evidence>
<sequence>MKKESVDGIYKLTVPEKPIYNVSNHIFYNYGSGPGGVLVQNNKKQNTTIASGYYLITGLPDGIYNVSFSKDSYDGRGQKLPILNFKTAPRSDKK</sequence>